<gene>
    <name evidence="2" type="ORF">GA0070621_1092</name>
</gene>
<feature type="transmembrane region" description="Helical" evidence="1">
    <location>
        <begin position="25"/>
        <end position="44"/>
    </location>
</feature>
<evidence type="ECO:0000256" key="1">
    <source>
        <dbReference type="SAM" id="Phobius"/>
    </source>
</evidence>
<dbReference type="EMBL" id="LT594324">
    <property type="protein sequence ID" value="SBT40927.1"/>
    <property type="molecule type" value="Genomic_DNA"/>
</dbReference>
<keyword evidence="1" id="KW-0472">Membrane</keyword>
<dbReference type="Proteomes" id="UP000198765">
    <property type="component" value="Chromosome I"/>
</dbReference>
<evidence type="ECO:0000313" key="3">
    <source>
        <dbReference type="Proteomes" id="UP000198765"/>
    </source>
</evidence>
<reference evidence="2 3" key="1">
    <citation type="submission" date="2016-06" db="EMBL/GenBank/DDBJ databases">
        <authorList>
            <person name="Kjaerup R.B."/>
            <person name="Dalgaard T.S."/>
            <person name="Juul-Madsen H.R."/>
        </authorList>
    </citation>
    <scope>NUCLEOTIDE SEQUENCE [LARGE SCALE GENOMIC DNA]</scope>
    <source>
        <strain evidence="2 3">DSM 45248</strain>
    </source>
</reference>
<proteinExistence type="predicted"/>
<protein>
    <submittedName>
        <fullName evidence="2">Uncharacterized protein</fullName>
    </submittedName>
</protein>
<accession>A0A1A8ZAU9</accession>
<keyword evidence="3" id="KW-1185">Reference proteome</keyword>
<keyword evidence="1" id="KW-0812">Transmembrane</keyword>
<evidence type="ECO:0000313" key="2">
    <source>
        <dbReference type="EMBL" id="SBT40927.1"/>
    </source>
</evidence>
<dbReference type="AlphaFoldDB" id="A0A1A8ZAU9"/>
<dbReference type="PATRIC" id="fig|299146.4.peg.1131"/>
<organism evidence="2 3">
    <name type="scientific">Micromonospora narathiwatensis</name>
    <dbReference type="NCBI Taxonomy" id="299146"/>
    <lineage>
        <taxon>Bacteria</taxon>
        <taxon>Bacillati</taxon>
        <taxon>Actinomycetota</taxon>
        <taxon>Actinomycetes</taxon>
        <taxon>Micromonosporales</taxon>
        <taxon>Micromonosporaceae</taxon>
        <taxon>Micromonospora</taxon>
    </lineage>
</organism>
<feature type="transmembrane region" description="Helical" evidence="1">
    <location>
        <begin position="51"/>
        <end position="69"/>
    </location>
</feature>
<keyword evidence="1" id="KW-1133">Transmembrane helix</keyword>
<sequence>MKPSGFEQHPEDLWSSLNMRPRRSITVRHFVIAVAVTGTAYLVRQRTGDEILTLLSMPMAQGFFSYWITD</sequence>
<name>A0A1A8ZAU9_9ACTN</name>